<dbReference type="AlphaFoldDB" id="A0A084QTF7"/>
<evidence type="ECO:0000313" key="1">
    <source>
        <dbReference type="EMBL" id="KFA67242.1"/>
    </source>
</evidence>
<organism evidence="1 2">
    <name type="scientific">Stachybotrys chlorohalonatus (strain IBT 40285)</name>
    <dbReference type="NCBI Taxonomy" id="1283841"/>
    <lineage>
        <taxon>Eukaryota</taxon>
        <taxon>Fungi</taxon>
        <taxon>Dikarya</taxon>
        <taxon>Ascomycota</taxon>
        <taxon>Pezizomycotina</taxon>
        <taxon>Sordariomycetes</taxon>
        <taxon>Hypocreomycetidae</taxon>
        <taxon>Hypocreales</taxon>
        <taxon>Stachybotryaceae</taxon>
        <taxon>Stachybotrys</taxon>
    </lineage>
</organism>
<dbReference type="InParanoid" id="A0A084QTF7"/>
<keyword evidence="2" id="KW-1185">Reference proteome</keyword>
<reference evidence="1 2" key="1">
    <citation type="journal article" date="2014" name="BMC Genomics">
        <title>Comparative genome sequencing reveals chemotype-specific gene clusters in the toxigenic black mold Stachybotrys.</title>
        <authorList>
            <person name="Semeiks J."/>
            <person name="Borek D."/>
            <person name="Otwinowski Z."/>
            <person name="Grishin N.V."/>
        </authorList>
    </citation>
    <scope>NUCLEOTIDE SEQUENCE [LARGE SCALE GENOMIC DNA]</scope>
    <source>
        <strain evidence="1 2">IBT 40285</strain>
    </source>
</reference>
<dbReference type="HOGENOM" id="CLU_2741710_0_0_1"/>
<dbReference type="EMBL" id="KL660224">
    <property type="protein sequence ID" value="KFA67242.1"/>
    <property type="molecule type" value="Genomic_DNA"/>
</dbReference>
<accession>A0A084QTF7</accession>
<proteinExistence type="predicted"/>
<protein>
    <submittedName>
        <fullName evidence="1">Uncharacterized protein</fullName>
    </submittedName>
</protein>
<name>A0A084QTF7_STAC4</name>
<gene>
    <name evidence="1" type="ORF">S40285_10902</name>
</gene>
<sequence>MARECQRTPDDLQRDEETWLRILRSGRHLGKRESRRGRLSPLANSYVDKQGMWDQKLGRTAVGSLHEESYL</sequence>
<dbReference type="Proteomes" id="UP000028524">
    <property type="component" value="Unassembled WGS sequence"/>
</dbReference>
<evidence type="ECO:0000313" key="2">
    <source>
        <dbReference type="Proteomes" id="UP000028524"/>
    </source>
</evidence>